<evidence type="ECO:0000313" key="2">
    <source>
        <dbReference type="EMBL" id="QDP94542.1"/>
    </source>
</evidence>
<gene>
    <name evidence="2" type="ORF">FOE78_00180</name>
</gene>
<feature type="domain" description="FAD-binding FR-type" evidence="1">
    <location>
        <begin position="18"/>
        <end position="143"/>
    </location>
</feature>
<dbReference type="Gene3D" id="2.40.30.10">
    <property type="entry name" value="Translation factors"/>
    <property type="match status" value="1"/>
</dbReference>
<protein>
    <submittedName>
        <fullName evidence="2">Siderophore-interacting protein</fullName>
    </submittedName>
</protein>
<accession>A0A516PTR1</accession>
<dbReference type="GO" id="GO:0016491">
    <property type="term" value="F:oxidoreductase activity"/>
    <property type="evidence" value="ECO:0007669"/>
    <property type="project" value="InterPro"/>
</dbReference>
<dbReference type="Gene3D" id="3.40.50.80">
    <property type="entry name" value="Nucleotide-binding domain of ferredoxin-NADP reductase (FNR) module"/>
    <property type="match status" value="1"/>
</dbReference>
<proteinExistence type="predicted"/>
<dbReference type="SUPFAM" id="SSF63380">
    <property type="entry name" value="Riboflavin synthase domain-like"/>
    <property type="match status" value="1"/>
</dbReference>
<organism evidence="2 3">
    <name type="scientific">Microlunatus elymi</name>
    <dbReference type="NCBI Taxonomy" id="2596828"/>
    <lineage>
        <taxon>Bacteria</taxon>
        <taxon>Bacillati</taxon>
        <taxon>Actinomycetota</taxon>
        <taxon>Actinomycetes</taxon>
        <taxon>Propionibacteriales</taxon>
        <taxon>Propionibacteriaceae</taxon>
        <taxon>Microlunatus</taxon>
    </lineage>
</organism>
<keyword evidence="3" id="KW-1185">Reference proteome</keyword>
<name>A0A516PTR1_9ACTN</name>
<dbReference type="CDD" id="cd06193">
    <property type="entry name" value="siderophore_interacting"/>
    <property type="match status" value="1"/>
</dbReference>
<dbReference type="KEGG" id="mik:FOE78_00180"/>
<dbReference type="Proteomes" id="UP000319263">
    <property type="component" value="Chromosome"/>
</dbReference>
<dbReference type="PROSITE" id="PS51384">
    <property type="entry name" value="FAD_FR"/>
    <property type="match status" value="1"/>
</dbReference>
<sequence length="290" mass="32248">MPQQAEGSQSPARTPKPRKIRTATVARKQWLNPDMVRLYFTGPDLSELPELTFTDHYVKILFPPAGADFSWPFDPDALRESAPADQWPVTRTYTIRSFDRDSGELAIDFVVHGDEGLAGPWAAAAEPGAQIGFRGPGGAYAPQDDFDSHLLAGDEAAIPAIAAALDRLPAHARATVYLEVSDSEHHQPLPAEDRTSVVWVHRGDRPYGEPLARTVREQGLPDGKLQVFIHGNAEMIKDLRRYLFVEQHLDRRQVSISGYWRTGQNEDAWQSGKREFMAQVEAAEAADLKV</sequence>
<dbReference type="PANTHER" id="PTHR30157:SF0">
    <property type="entry name" value="NADPH-DEPENDENT FERRIC-CHELATE REDUCTASE"/>
    <property type="match status" value="1"/>
</dbReference>
<dbReference type="InterPro" id="IPR039374">
    <property type="entry name" value="SIP_fam"/>
</dbReference>
<dbReference type="RefSeq" id="WP_143984531.1">
    <property type="nucleotide sequence ID" value="NZ_CP041692.1"/>
</dbReference>
<reference evidence="2 3" key="1">
    <citation type="submission" date="2019-07" db="EMBL/GenBank/DDBJ databases">
        <title>Microlunatus dokdonensis sp. nov. isolated from the rhizospheric soil of the wild plant Elymus tsukushiensis.</title>
        <authorList>
            <person name="Ghim S.-Y."/>
            <person name="Hwang Y.-J."/>
            <person name="Son J.-S."/>
            <person name="Shin J.-H."/>
        </authorList>
    </citation>
    <scope>NUCLEOTIDE SEQUENCE [LARGE SCALE GENOMIC DNA]</scope>
    <source>
        <strain evidence="2 3">KUDC0627</strain>
    </source>
</reference>
<dbReference type="InterPro" id="IPR007037">
    <property type="entry name" value="SIP_rossman_dom"/>
</dbReference>
<dbReference type="OrthoDB" id="3291337at2"/>
<dbReference type="InterPro" id="IPR039261">
    <property type="entry name" value="FNR_nucleotide-bd"/>
</dbReference>
<dbReference type="InterPro" id="IPR017938">
    <property type="entry name" value="Riboflavin_synthase-like_b-brl"/>
</dbReference>
<dbReference type="InterPro" id="IPR013113">
    <property type="entry name" value="SIP_FAD-bd"/>
</dbReference>
<dbReference type="InterPro" id="IPR017927">
    <property type="entry name" value="FAD-bd_FR_type"/>
</dbReference>
<dbReference type="FunFam" id="2.40.30.10:FF:000131">
    <property type="entry name" value="NADPH-dependent ferric siderophore reductase"/>
    <property type="match status" value="1"/>
</dbReference>
<dbReference type="PANTHER" id="PTHR30157">
    <property type="entry name" value="FERRIC REDUCTASE, NADPH-DEPENDENT"/>
    <property type="match status" value="1"/>
</dbReference>
<dbReference type="EMBL" id="CP041692">
    <property type="protein sequence ID" value="QDP94542.1"/>
    <property type="molecule type" value="Genomic_DNA"/>
</dbReference>
<evidence type="ECO:0000313" key="3">
    <source>
        <dbReference type="Proteomes" id="UP000319263"/>
    </source>
</evidence>
<dbReference type="Pfam" id="PF08021">
    <property type="entry name" value="FAD_binding_9"/>
    <property type="match status" value="1"/>
</dbReference>
<dbReference type="Pfam" id="PF04954">
    <property type="entry name" value="SIP"/>
    <property type="match status" value="1"/>
</dbReference>
<dbReference type="AlphaFoldDB" id="A0A516PTR1"/>
<evidence type="ECO:0000259" key="1">
    <source>
        <dbReference type="PROSITE" id="PS51384"/>
    </source>
</evidence>